<evidence type="ECO:0000256" key="1">
    <source>
        <dbReference type="SAM" id="MobiDB-lite"/>
    </source>
</evidence>
<feature type="region of interest" description="Disordered" evidence="1">
    <location>
        <begin position="1"/>
        <end position="25"/>
    </location>
</feature>
<accession>A0A0L9VAW4</accession>
<dbReference type="PANTHER" id="PTHR33018:SF34">
    <property type="entry name" value="OS02G0472350 PROTEIN"/>
    <property type="match status" value="1"/>
</dbReference>
<reference evidence="4" key="1">
    <citation type="journal article" date="2015" name="Proc. Natl. Acad. Sci. U.S.A.">
        <title>Genome sequencing of adzuki bean (Vigna angularis) provides insight into high starch and low fat accumulation and domestication.</title>
        <authorList>
            <person name="Yang K."/>
            <person name="Tian Z."/>
            <person name="Chen C."/>
            <person name="Luo L."/>
            <person name="Zhao B."/>
            <person name="Wang Z."/>
            <person name="Yu L."/>
            <person name="Li Y."/>
            <person name="Sun Y."/>
            <person name="Li W."/>
            <person name="Chen Y."/>
            <person name="Li Y."/>
            <person name="Zhang Y."/>
            <person name="Ai D."/>
            <person name="Zhao J."/>
            <person name="Shang C."/>
            <person name="Ma Y."/>
            <person name="Wu B."/>
            <person name="Wang M."/>
            <person name="Gao L."/>
            <person name="Sun D."/>
            <person name="Zhang P."/>
            <person name="Guo F."/>
            <person name="Wang W."/>
            <person name="Li Y."/>
            <person name="Wang J."/>
            <person name="Varshney R.K."/>
            <person name="Wang J."/>
            <person name="Ling H.Q."/>
            <person name="Wan P."/>
        </authorList>
    </citation>
    <scope>NUCLEOTIDE SEQUENCE</scope>
    <source>
        <strain evidence="4">cv. Jingnong 6</strain>
    </source>
</reference>
<dbReference type="Proteomes" id="UP000053144">
    <property type="component" value="Chromosome 9"/>
</dbReference>
<evidence type="ECO:0000259" key="2">
    <source>
        <dbReference type="Pfam" id="PF26133"/>
    </source>
</evidence>
<dbReference type="PANTHER" id="PTHR33018">
    <property type="entry name" value="OS10G0338966 PROTEIN-RELATED"/>
    <property type="match status" value="1"/>
</dbReference>
<name>A0A0L9VAW4_PHAAN</name>
<dbReference type="InterPro" id="IPR058352">
    <property type="entry name" value="DUF8039"/>
</dbReference>
<evidence type="ECO:0000313" key="4">
    <source>
        <dbReference type="Proteomes" id="UP000053144"/>
    </source>
</evidence>
<feature type="compositionally biased region" description="Polar residues" evidence="1">
    <location>
        <begin position="12"/>
        <end position="23"/>
    </location>
</feature>
<proteinExistence type="predicted"/>
<protein>
    <recommendedName>
        <fullName evidence="2">DUF8039 domain-containing protein</fullName>
    </recommendedName>
</protein>
<dbReference type="Pfam" id="PF26133">
    <property type="entry name" value="DUF8039"/>
    <property type="match status" value="1"/>
</dbReference>
<sequence>MTQGTMGFPTKAPTTPRVSTRGSCSVVDPTEYSDQYELLVDGDPPRVVGVRRVREERQTIHGAPLLPNHVRVTIGEVRDPQAQVFVPTSEIHFVRETIGIFIAWPKALIMSHIATPQFICPHKQPMHEPVIDEDDDMAEVEDDPLTKLITKLSKLSKGPLELYMDTVIVDQGRSSMYGFVEPQTIQPSGNTVSLATDGHHSQTIQNFMVLFVAQEDEKWFEKHACRCFKNTSPISEEIIKKIRQECVAYLLQRWT</sequence>
<evidence type="ECO:0000313" key="3">
    <source>
        <dbReference type="EMBL" id="KOM52052.1"/>
    </source>
</evidence>
<organism evidence="3 4">
    <name type="scientific">Phaseolus angularis</name>
    <name type="common">Azuki bean</name>
    <name type="synonym">Vigna angularis</name>
    <dbReference type="NCBI Taxonomy" id="3914"/>
    <lineage>
        <taxon>Eukaryota</taxon>
        <taxon>Viridiplantae</taxon>
        <taxon>Streptophyta</taxon>
        <taxon>Embryophyta</taxon>
        <taxon>Tracheophyta</taxon>
        <taxon>Spermatophyta</taxon>
        <taxon>Magnoliopsida</taxon>
        <taxon>eudicotyledons</taxon>
        <taxon>Gunneridae</taxon>
        <taxon>Pentapetalae</taxon>
        <taxon>rosids</taxon>
        <taxon>fabids</taxon>
        <taxon>Fabales</taxon>
        <taxon>Fabaceae</taxon>
        <taxon>Papilionoideae</taxon>
        <taxon>50 kb inversion clade</taxon>
        <taxon>NPAAA clade</taxon>
        <taxon>indigoferoid/millettioid clade</taxon>
        <taxon>Phaseoleae</taxon>
        <taxon>Vigna</taxon>
    </lineage>
</organism>
<dbReference type="AlphaFoldDB" id="A0A0L9VAW4"/>
<feature type="domain" description="DUF8039" evidence="2">
    <location>
        <begin position="55"/>
        <end position="110"/>
    </location>
</feature>
<dbReference type="Gramene" id="KOM52052">
    <property type="protein sequence ID" value="KOM52052"/>
    <property type="gene ID" value="LR48_Vigan09g071100"/>
</dbReference>
<dbReference type="EMBL" id="CM003379">
    <property type="protein sequence ID" value="KOM52052.1"/>
    <property type="molecule type" value="Genomic_DNA"/>
</dbReference>
<gene>
    <name evidence="3" type="ORF">LR48_Vigan09g071100</name>
</gene>